<keyword evidence="4" id="KW-1185">Reference proteome</keyword>
<feature type="region of interest" description="Disordered" evidence="1">
    <location>
        <begin position="268"/>
        <end position="292"/>
    </location>
</feature>
<accession>A0A2U2N689</accession>
<dbReference type="EMBL" id="QFFI01000005">
    <property type="protein sequence ID" value="PWG64602.1"/>
    <property type="molecule type" value="Genomic_DNA"/>
</dbReference>
<reference evidence="3 4" key="1">
    <citation type="submission" date="2018-05" db="EMBL/GenBank/DDBJ databases">
        <title>Spiribacter halobius sp. nov., a moderately halophilic bacterium isolated from marine solar saltern.</title>
        <authorList>
            <person name="Zheng W.-S."/>
            <person name="Lu D.-C."/>
            <person name="Du Z.-J."/>
        </authorList>
    </citation>
    <scope>NUCLEOTIDE SEQUENCE [LARGE SCALE GENOMIC DNA]</scope>
    <source>
        <strain evidence="3 4">E85</strain>
    </source>
</reference>
<evidence type="ECO:0000313" key="3">
    <source>
        <dbReference type="EMBL" id="PWG64602.1"/>
    </source>
</evidence>
<feature type="region of interest" description="Disordered" evidence="1">
    <location>
        <begin position="185"/>
        <end position="211"/>
    </location>
</feature>
<feature type="transmembrane region" description="Helical" evidence="2">
    <location>
        <begin position="6"/>
        <end position="28"/>
    </location>
</feature>
<feature type="compositionally biased region" description="Basic and acidic residues" evidence="1">
    <location>
        <begin position="268"/>
        <end position="289"/>
    </location>
</feature>
<evidence type="ECO:0000256" key="1">
    <source>
        <dbReference type="SAM" id="MobiDB-lite"/>
    </source>
</evidence>
<comment type="caution">
    <text evidence="3">The sequence shown here is derived from an EMBL/GenBank/DDBJ whole genome shotgun (WGS) entry which is preliminary data.</text>
</comment>
<feature type="compositionally biased region" description="Acidic residues" evidence="1">
    <location>
        <begin position="185"/>
        <end position="194"/>
    </location>
</feature>
<evidence type="ECO:0000313" key="4">
    <source>
        <dbReference type="Proteomes" id="UP000245474"/>
    </source>
</evidence>
<keyword evidence="2" id="KW-0812">Transmembrane</keyword>
<dbReference type="RefSeq" id="WP_109676717.1">
    <property type="nucleotide sequence ID" value="NZ_CP086615.1"/>
</dbReference>
<dbReference type="AlphaFoldDB" id="A0A2U2N689"/>
<organism evidence="3 4">
    <name type="scientific">Sediminicurvatus halobius</name>
    <dbReference type="NCBI Taxonomy" id="2182432"/>
    <lineage>
        <taxon>Bacteria</taxon>
        <taxon>Pseudomonadati</taxon>
        <taxon>Pseudomonadota</taxon>
        <taxon>Gammaproteobacteria</taxon>
        <taxon>Chromatiales</taxon>
        <taxon>Ectothiorhodospiraceae</taxon>
        <taxon>Sediminicurvatus</taxon>
    </lineage>
</organism>
<name>A0A2U2N689_9GAMM</name>
<evidence type="ECO:0000256" key="2">
    <source>
        <dbReference type="SAM" id="Phobius"/>
    </source>
</evidence>
<sequence length="330" mass="36717">MSQGAVIAIALLLEALLIVSIVAGVLGWRLRRRRSAANDGAGDLRGHFEAEIDALGEGTADENGALQRRQRVLQGELKALDLDDSKARQNHFAALYAESDDESARLRRLLQREAKRVGELLEIRDGLRELKVGYERLQRIFTRLVDPELAAEERQRIAETFRGQETAWAEQLDQLLARLETATEDLEPADDGTPEEGAATRTDARSLADGQSEALEALRERLAAGDGNDPEALRAEIESIERRGRELSTCLQVLEDENNYLYQQLCEARDGDGAPADAEERPAGPRPDPDELEQALAMKDREIEELKQRLYASMESLSGEEAPTEHGRRD</sequence>
<feature type="region of interest" description="Disordered" evidence="1">
    <location>
        <begin position="310"/>
        <end position="330"/>
    </location>
</feature>
<keyword evidence="2" id="KW-0472">Membrane</keyword>
<gene>
    <name evidence="3" type="ORF">DEM34_04550</name>
</gene>
<protein>
    <submittedName>
        <fullName evidence="3">Uncharacterized protein</fullName>
    </submittedName>
</protein>
<keyword evidence="2" id="KW-1133">Transmembrane helix</keyword>
<dbReference type="Proteomes" id="UP000245474">
    <property type="component" value="Unassembled WGS sequence"/>
</dbReference>
<proteinExistence type="predicted"/>